<dbReference type="KEGG" id="apes:FOC84_22655"/>
<dbReference type="GO" id="GO:0016020">
    <property type="term" value="C:membrane"/>
    <property type="evidence" value="ECO:0007669"/>
    <property type="project" value="TreeGrafter"/>
</dbReference>
<feature type="transmembrane region" description="Helical" evidence="1">
    <location>
        <begin position="27"/>
        <end position="54"/>
    </location>
</feature>
<dbReference type="AlphaFoldDB" id="A0A7D4I249"/>
<keyword evidence="1" id="KW-0812">Transmembrane</keyword>
<dbReference type="GO" id="GO:0000271">
    <property type="term" value="P:polysaccharide biosynthetic process"/>
    <property type="evidence" value="ECO:0007669"/>
    <property type="project" value="TreeGrafter"/>
</dbReference>
<feature type="transmembrane region" description="Helical" evidence="1">
    <location>
        <begin position="192"/>
        <end position="211"/>
    </location>
</feature>
<keyword evidence="4" id="KW-1185">Reference proteome</keyword>
<dbReference type="GO" id="GO:0016747">
    <property type="term" value="F:acyltransferase activity, transferring groups other than amino-acyl groups"/>
    <property type="evidence" value="ECO:0007669"/>
    <property type="project" value="InterPro"/>
</dbReference>
<dbReference type="PANTHER" id="PTHR23028:SF131">
    <property type="entry name" value="BLR2367 PROTEIN"/>
    <property type="match status" value="1"/>
</dbReference>
<evidence type="ECO:0000313" key="4">
    <source>
        <dbReference type="Proteomes" id="UP000500970"/>
    </source>
</evidence>
<accession>A0A7D4I249</accession>
<dbReference type="InterPro" id="IPR002656">
    <property type="entry name" value="Acyl_transf_3_dom"/>
</dbReference>
<feature type="transmembrane region" description="Helical" evidence="1">
    <location>
        <begin position="217"/>
        <end position="236"/>
    </location>
</feature>
<protein>
    <submittedName>
        <fullName evidence="3">Acyltransferase</fullName>
    </submittedName>
</protein>
<feature type="transmembrane region" description="Helical" evidence="1">
    <location>
        <begin position="271"/>
        <end position="289"/>
    </location>
</feature>
<reference evidence="3 4" key="1">
    <citation type="submission" date="2020-05" db="EMBL/GenBank/DDBJ databases">
        <title>FDA dAtabase for Regulatory Grade micrObial Sequences (FDA-ARGOS): Supporting development and validation of Infectious Disease Dx tests.</title>
        <authorList>
            <person name="Sproer C."/>
            <person name="Gronow S."/>
            <person name="Severitt S."/>
            <person name="Schroder I."/>
            <person name="Tallon L."/>
            <person name="Sadzewicz L."/>
            <person name="Zhao X."/>
            <person name="Vavikolanu K."/>
            <person name="Mehta A."/>
            <person name="Aluvathingal J."/>
            <person name="Nadendla S."/>
            <person name="Myers T."/>
            <person name="Yan Y."/>
            <person name="Sichtig H."/>
        </authorList>
    </citation>
    <scope>NUCLEOTIDE SEQUENCE [LARGE SCALE GENOMIC DNA]</scope>
    <source>
        <strain evidence="3 4">FDAARGOS_790</strain>
    </source>
</reference>
<evidence type="ECO:0000259" key="2">
    <source>
        <dbReference type="Pfam" id="PF01757"/>
    </source>
</evidence>
<feature type="transmembrane region" description="Helical" evidence="1">
    <location>
        <begin position="309"/>
        <end position="327"/>
    </location>
</feature>
<keyword evidence="3" id="KW-0808">Transferase</keyword>
<dbReference type="Pfam" id="PF01757">
    <property type="entry name" value="Acyl_transf_3"/>
    <property type="match status" value="1"/>
</dbReference>
<dbReference type="EMBL" id="CP053985">
    <property type="protein sequence ID" value="QKH37578.1"/>
    <property type="molecule type" value="Genomic_DNA"/>
</dbReference>
<feature type="transmembrane region" description="Helical" evidence="1">
    <location>
        <begin position="248"/>
        <end position="265"/>
    </location>
</feature>
<feature type="transmembrane region" description="Helical" evidence="1">
    <location>
        <begin position="113"/>
        <end position="131"/>
    </location>
</feature>
<feature type="transmembrane region" description="Helical" evidence="1">
    <location>
        <begin position="333"/>
        <end position="355"/>
    </location>
</feature>
<sequence>MKNEQGEHSVAAQHPGRLEFANALRGFAALAVLLSHFAGIFWVMNPVICDLLGVPKLANLPERSDFLSFVGDYCIVLGQFGVSIFFIISGLVIPFSMQNSSRLNFLYRRALRIYPVYIAGFSFAMLTLYALSRYKENGFHFSLFGIFAHFGIITRAPAGVPRIDGISWTLEVEIYFYLILCLLGARAMRFGFARHIMAMLVVAAVAGWTFKFDGYPTGVQIASGLMLLLGMAYYSLLNNKVTTGEFRIVQILVCILIPILWLGVAQRAEYTYQWMSGYMLAIVVFHICYRLRDSFTKNRLLGHFADISYPLYVVHALFGYAIMYVLVEKGAEPAAAIAGASLASYLAALGIHLAIERPFLRWSKMARQGATCAQAGLEFPAPVGT</sequence>
<dbReference type="PANTHER" id="PTHR23028">
    <property type="entry name" value="ACETYLTRANSFERASE"/>
    <property type="match status" value="1"/>
</dbReference>
<keyword evidence="1" id="KW-1133">Transmembrane helix</keyword>
<organism evidence="3 4">
    <name type="scientific">Achromobacter pestifer</name>
    <dbReference type="NCBI Taxonomy" id="1353889"/>
    <lineage>
        <taxon>Bacteria</taxon>
        <taxon>Pseudomonadati</taxon>
        <taxon>Pseudomonadota</taxon>
        <taxon>Betaproteobacteria</taxon>
        <taxon>Burkholderiales</taxon>
        <taxon>Alcaligenaceae</taxon>
        <taxon>Achromobacter</taxon>
    </lineage>
</organism>
<dbReference type="RefSeq" id="WP_173146415.1">
    <property type="nucleotide sequence ID" value="NZ_CP053985.1"/>
</dbReference>
<feature type="transmembrane region" description="Helical" evidence="1">
    <location>
        <begin position="166"/>
        <end position="185"/>
    </location>
</feature>
<keyword evidence="1" id="KW-0472">Membrane</keyword>
<gene>
    <name evidence="3" type="ORF">FOC84_22655</name>
</gene>
<keyword evidence="3" id="KW-0012">Acyltransferase</keyword>
<evidence type="ECO:0000256" key="1">
    <source>
        <dbReference type="SAM" id="Phobius"/>
    </source>
</evidence>
<feature type="transmembrane region" description="Helical" evidence="1">
    <location>
        <begin position="66"/>
        <end position="93"/>
    </location>
</feature>
<proteinExistence type="predicted"/>
<dbReference type="Proteomes" id="UP000500970">
    <property type="component" value="Chromosome"/>
</dbReference>
<evidence type="ECO:0000313" key="3">
    <source>
        <dbReference type="EMBL" id="QKH37578.1"/>
    </source>
</evidence>
<feature type="domain" description="Acyltransferase 3" evidence="2">
    <location>
        <begin position="21"/>
        <end position="349"/>
    </location>
</feature>
<dbReference type="InterPro" id="IPR050879">
    <property type="entry name" value="Acyltransferase_3"/>
</dbReference>
<name>A0A7D4I249_9BURK</name>